<evidence type="ECO:0000256" key="4">
    <source>
        <dbReference type="ARBA" id="ARBA00010662"/>
    </source>
</evidence>
<dbReference type="OrthoDB" id="9810967at2"/>
<evidence type="ECO:0000256" key="5">
    <source>
        <dbReference type="ARBA" id="ARBA00013198"/>
    </source>
</evidence>
<dbReference type="NCBIfam" id="TIGR01198">
    <property type="entry name" value="pgl"/>
    <property type="match status" value="1"/>
</dbReference>
<proteinExistence type="inferred from homology"/>
<dbReference type="GO" id="GO:0017057">
    <property type="term" value="F:6-phosphogluconolactonase activity"/>
    <property type="evidence" value="ECO:0007669"/>
    <property type="project" value="UniProtKB-UniRule"/>
</dbReference>
<comment type="caution">
    <text evidence="9">The sequence shown here is derived from an EMBL/GenBank/DDBJ whole genome shotgun (WGS) entry which is preliminary data.</text>
</comment>
<dbReference type="CDD" id="cd01400">
    <property type="entry name" value="6PGL"/>
    <property type="match status" value="1"/>
</dbReference>
<evidence type="ECO:0000256" key="7">
    <source>
        <dbReference type="RuleBase" id="RU365095"/>
    </source>
</evidence>
<dbReference type="AlphaFoldDB" id="A0A017HQX6"/>
<dbReference type="EMBL" id="AOSK01000041">
    <property type="protein sequence ID" value="EYD76730.1"/>
    <property type="molecule type" value="Genomic_DNA"/>
</dbReference>
<evidence type="ECO:0000259" key="8">
    <source>
        <dbReference type="Pfam" id="PF01182"/>
    </source>
</evidence>
<dbReference type="STRING" id="442562.Rumeso_01688"/>
<dbReference type="EC" id="3.1.1.31" evidence="5 7"/>
<evidence type="ECO:0000256" key="1">
    <source>
        <dbReference type="ARBA" id="ARBA00000832"/>
    </source>
</evidence>
<protein>
    <recommendedName>
        <fullName evidence="6 7">6-phosphogluconolactonase</fullName>
        <shortName evidence="7">6PGL</shortName>
        <ecNumber evidence="5 7">3.1.1.31</ecNumber>
    </recommendedName>
</protein>
<dbReference type="PATRIC" id="fig|442562.3.peg.1671"/>
<dbReference type="HOGENOM" id="CLU_053947_2_1_5"/>
<dbReference type="GO" id="GO:0005975">
    <property type="term" value="P:carbohydrate metabolic process"/>
    <property type="evidence" value="ECO:0007669"/>
    <property type="project" value="UniProtKB-UniRule"/>
</dbReference>
<evidence type="ECO:0000256" key="3">
    <source>
        <dbReference type="ARBA" id="ARBA00004961"/>
    </source>
</evidence>
<keyword evidence="10" id="KW-1185">Reference proteome</keyword>
<dbReference type="InterPro" id="IPR005900">
    <property type="entry name" value="6-phosphogluconolactonase_DevB"/>
</dbReference>
<comment type="pathway">
    <text evidence="3 7">Carbohydrate degradation; pentose phosphate pathway; D-ribulose 5-phosphate from D-glucose 6-phosphate (oxidative stage): step 2/3.</text>
</comment>
<comment type="function">
    <text evidence="2 7">Hydrolysis of 6-phosphogluconolactone to 6-phosphogluconate.</text>
</comment>
<accession>A0A017HQX6</accession>
<dbReference type="Pfam" id="PF01182">
    <property type="entry name" value="Glucosamine_iso"/>
    <property type="match status" value="1"/>
</dbReference>
<comment type="catalytic activity">
    <reaction evidence="1 7">
        <text>6-phospho-D-glucono-1,5-lactone + H2O = 6-phospho-D-gluconate + H(+)</text>
        <dbReference type="Rhea" id="RHEA:12556"/>
        <dbReference type="ChEBI" id="CHEBI:15377"/>
        <dbReference type="ChEBI" id="CHEBI:15378"/>
        <dbReference type="ChEBI" id="CHEBI:57955"/>
        <dbReference type="ChEBI" id="CHEBI:58759"/>
        <dbReference type="EC" id="3.1.1.31"/>
    </reaction>
</comment>
<comment type="similarity">
    <text evidence="4 7">Belongs to the glucosamine/galactosamine-6-phosphate isomerase family. 6-phosphogluconolactonase subfamily.</text>
</comment>
<keyword evidence="7 9" id="KW-0378">Hydrolase</keyword>
<evidence type="ECO:0000256" key="6">
    <source>
        <dbReference type="ARBA" id="ARBA00020337"/>
    </source>
</evidence>
<gene>
    <name evidence="7" type="primary">pgl</name>
    <name evidence="9" type="ORF">Rumeso_01688</name>
</gene>
<evidence type="ECO:0000313" key="9">
    <source>
        <dbReference type="EMBL" id="EYD76730.1"/>
    </source>
</evidence>
<dbReference type="InterPro" id="IPR037171">
    <property type="entry name" value="NagB/RpiA_transferase-like"/>
</dbReference>
<evidence type="ECO:0000256" key="2">
    <source>
        <dbReference type="ARBA" id="ARBA00002681"/>
    </source>
</evidence>
<dbReference type="InterPro" id="IPR006148">
    <property type="entry name" value="Glc/Gal-6P_isomerase"/>
</dbReference>
<organism evidence="9 10">
    <name type="scientific">Rubellimicrobium mesophilum DSM 19309</name>
    <dbReference type="NCBI Taxonomy" id="442562"/>
    <lineage>
        <taxon>Bacteria</taxon>
        <taxon>Pseudomonadati</taxon>
        <taxon>Pseudomonadota</taxon>
        <taxon>Alphaproteobacteria</taxon>
        <taxon>Rhodobacterales</taxon>
        <taxon>Roseobacteraceae</taxon>
        <taxon>Rubellimicrobium</taxon>
    </lineage>
</organism>
<sequence>MELITYADSELMMIEVASRLAGELRQALQSSETASLAVPGGTTPGPIFDSLCGADLDWDRVAVLLTDERWVPEDSPRSNTRLLRQRLLTGKAAVARYLPLYAPADTPEEGIPQLAEAISGVLPLTACLLGMGADMHTASIFPGADRLSEALAGDAILVPMRAPGAPEPRVTLSAPVLAGAISRHIVITGPEKREALERARTLPPEEAPVAAVLKGATIHWAES</sequence>
<dbReference type="GO" id="GO:0006098">
    <property type="term" value="P:pentose-phosphate shunt"/>
    <property type="evidence" value="ECO:0007669"/>
    <property type="project" value="UniProtKB-UniPathway"/>
</dbReference>
<feature type="domain" description="Glucosamine/galactosamine-6-phosphate isomerase" evidence="8">
    <location>
        <begin position="8"/>
        <end position="220"/>
    </location>
</feature>
<dbReference type="Proteomes" id="UP000019666">
    <property type="component" value="Unassembled WGS sequence"/>
</dbReference>
<dbReference type="PANTHER" id="PTHR11054:SF0">
    <property type="entry name" value="6-PHOSPHOGLUCONOLACTONASE"/>
    <property type="match status" value="1"/>
</dbReference>
<dbReference type="Gene3D" id="3.40.50.1360">
    <property type="match status" value="1"/>
</dbReference>
<dbReference type="PANTHER" id="PTHR11054">
    <property type="entry name" value="6-PHOSPHOGLUCONOLACTONASE"/>
    <property type="match status" value="1"/>
</dbReference>
<dbReference type="InterPro" id="IPR039104">
    <property type="entry name" value="6PGL"/>
</dbReference>
<dbReference type="RefSeq" id="WP_037277230.1">
    <property type="nucleotide sequence ID" value="NZ_KK088521.1"/>
</dbReference>
<dbReference type="SUPFAM" id="SSF100950">
    <property type="entry name" value="NagB/RpiA/CoA transferase-like"/>
    <property type="match status" value="1"/>
</dbReference>
<name>A0A017HQX6_9RHOB</name>
<evidence type="ECO:0000313" key="10">
    <source>
        <dbReference type="Proteomes" id="UP000019666"/>
    </source>
</evidence>
<dbReference type="UniPathway" id="UPA00115">
    <property type="reaction ID" value="UER00409"/>
</dbReference>
<reference evidence="9 10" key="1">
    <citation type="submission" date="2013-02" db="EMBL/GenBank/DDBJ databases">
        <authorList>
            <person name="Fiebig A."/>
            <person name="Goeker M."/>
            <person name="Klenk H.-P.P."/>
        </authorList>
    </citation>
    <scope>NUCLEOTIDE SEQUENCE [LARGE SCALE GENOMIC DNA]</scope>
    <source>
        <strain evidence="9 10">DSM 19309</strain>
    </source>
</reference>